<protein>
    <recommendedName>
        <fullName evidence="9">CRISPR-associated endonuclease Cas1</fullName>
        <ecNumber evidence="9">3.1.-.-</ecNumber>
    </recommendedName>
</protein>
<dbReference type="GO" id="GO:0051607">
    <property type="term" value="P:defense response to virus"/>
    <property type="evidence" value="ECO:0007669"/>
    <property type="project" value="UniProtKB-UniRule"/>
</dbReference>
<evidence type="ECO:0000256" key="7">
    <source>
        <dbReference type="ARBA" id="ARBA00023125"/>
    </source>
</evidence>
<evidence type="ECO:0000256" key="2">
    <source>
        <dbReference type="ARBA" id="ARBA00022723"/>
    </source>
</evidence>
<dbReference type="GO" id="GO:0016787">
    <property type="term" value="F:hydrolase activity"/>
    <property type="evidence" value="ECO:0007669"/>
    <property type="project" value="UniProtKB-KW"/>
</dbReference>
<dbReference type="NCBIfam" id="TIGR03641">
    <property type="entry name" value="cas1_HMARI"/>
    <property type="match status" value="1"/>
</dbReference>
<comment type="subunit">
    <text evidence="9">Homodimer, forms a heterotetramer with a Cas2 homodimer.</text>
</comment>
<dbReference type="GO" id="GO:0004520">
    <property type="term" value="F:DNA endonuclease activity"/>
    <property type="evidence" value="ECO:0007669"/>
    <property type="project" value="InterPro"/>
</dbReference>
<feature type="binding site" evidence="9">
    <location>
        <position position="222"/>
    </location>
    <ligand>
        <name>Mn(2+)</name>
        <dbReference type="ChEBI" id="CHEBI:29035"/>
    </ligand>
</feature>
<evidence type="ECO:0000256" key="4">
    <source>
        <dbReference type="ARBA" id="ARBA00022801"/>
    </source>
</evidence>
<dbReference type="EC" id="3.1.-.-" evidence="9"/>
<feature type="binding site" evidence="9">
    <location>
        <position position="157"/>
    </location>
    <ligand>
        <name>Mn(2+)</name>
        <dbReference type="ChEBI" id="CHEBI:29035"/>
    </ligand>
</feature>
<comment type="similarity">
    <text evidence="9">Belongs to the CRISPR-associated endonuclease Cas1 family.</text>
</comment>
<dbReference type="PANTHER" id="PTHR43219:SF1">
    <property type="entry name" value="CRISPR-ASSOCIATED ENDONUCLEASE CAS1"/>
    <property type="match status" value="1"/>
</dbReference>
<evidence type="ECO:0000256" key="3">
    <source>
        <dbReference type="ARBA" id="ARBA00022759"/>
    </source>
</evidence>
<keyword evidence="4 9" id="KW-0378">Hydrolase</keyword>
<dbReference type="Pfam" id="PF01867">
    <property type="entry name" value="Cas_Cas1"/>
    <property type="match status" value="1"/>
</dbReference>
<dbReference type="InterPro" id="IPR042206">
    <property type="entry name" value="CRISPR-assoc_Cas1_C"/>
</dbReference>
<keyword evidence="5 9" id="KW-0460">Magnesium</keyword>
<keyword evidence="2 9" id="KW-0479">Metal-binding</keyword>
<evidence type="ECO:0000256" key="8">
    <source>
        <dbReference type="ARBA" id="ARBA00023211"/>
    </source>
</evidence>
<dbReference type="RefSeq" id="WP_015359319.1">
    <property type="nucleotide sequence ID" value="NZ_CP014672.1"/>
</dbReference>
<accession>A0A1B1YDZ8</accession>
<evidence type="ECO:0000256" key="9">
    <source>
        <dbReference type="HAMAP-Rule" id="MF_01470"/>
    </source>
</evidence>
<dbReference type="OrthoDB" id="9803119at2"/>
<reference evidence="10 11" key="1">
    <citation type="submission" date="2016-02" db="EMBL/GenBank/DDBJ databases">
        <title>Comparison of Clostridium stercorarium subspecies using comparative genomics and transcriptomics.</title>
        <authorList>
            <person name="Schellenberg J."/>
            <person name="Thallinger G."/>
            <person name="Levin D.B."/>
            <person name="Zhang X."/>
            <person name="Alvare G."/>
            <person name="Fristensky B."/>
            <person name="Sparling R."/>
        </authorList>
    </citation>
    <scope>NUCLEOTIDE SEQUENCE [LARGE SCALE GENOMIC DNA]</scope>
    <source>
        <strain evidence="10 11">DSM 2910</strain>
    </source>
</reference>
<dbReference type="InterPro" id="IPR042211">
    <property type="entry name" value="CRISPR-assoc_Cas1_N"/>
</dbReference>
<gene>
    <name evidence="9" type="primary">cas1</name>
    <name evidence="10" type="ORF">CSTERTH_08045</name>
</gene>
<dbReference type="EMBL" id="CP014672">
    <property type="protein sequence ID" value="ANW98978.1"/>
    <property type="molecule type" value="Genomic_DNA"/>
</dbReference>
<evidence type="ECO:0000256" key="6">
    <source>
        <dbReference type="ARBA" id="ARBA00023118"/>
    </source>
</evidence>
<feature type="binding site" evidence="9">
    <location>
        <position position="237"/>
    </location>
    <ligand>
        <name>Mn(2+)</name>
        <dbReference type="ChEBI" id="CHEBI:29035"/>
    </ligand>
</feature>
<name>A0A1B1YDZ8_THEST</name>
<dbReference type="InterPro" id="IPR019858">
    <property type="entry name" value="CRISPR-assoc_Cas1_HMARI/TNEAP"/>
</dbReference>
<evidence type="ECO:0000256" key="5">
    <source>
        <dbReference type="ARBA" id="ARBA00022842"/>
    </source>
</evidence>
<keyword evidence="3 9" id="KW-0255">Endonuclease</keyword>
<comment type="cofactor">
    <cofactor evidence="9">
        <name>Mg(2+)</name>
        <dbReference type="ChEBI" id="CHEBI:18420"/>
    </cofactor>
    <cofactor evidence="9">
        <name>Mn(2+)</name>
        <dbReference type="ChEBI" id="CHEBI:29035"/>
    </cofactor>
</comment>
<organism evidence="10 11">
    <name type="scientific">Thermoclostridium stercorarium subsp. thermolacticum DSM 2910</name>
    <dbReference type="NCBI Taxonomy" id="1121336"/>
    <lineage>
        <taxon>Bacteria</taxon>
        <taxon>Bacillati</taxon>
        <taxon>Bacillota</taxon>
        <taxon>Clostridia</taxon>
        <taxon>Eubacteriales</taxon>
        <taxon>Oscillospiraceae</taxon>
        <taxon>Thermoclostridium</taxon>
    </lineage>
</organism>
<dbReference type="HAMAP" id="MF_01470">
    <property type="entry name" value="Cas1"/>
    <property type="match status" value="1"/>
</dbReference>
<dbReference type="Gene3D" id="1.20.120.920">
    <property type="entry name" value="CRISPR-associated endonuclease Cas1, C-terminal domain"/>
    <property type="match status" value="1"/>
</dbReference>
<sequence length="330" mass="39227">MKQSYYIFNNGELKRKDNTLEFYLEDGGRKTIPIEQVRDLYFFGQINVNSALMNFLASCHIAVHWFNYYGYYSGTFYPREYLVSGKLLVKQVEHYINPEKRIVLAKAFVDGASANIYRNLRYYKNRGKDLSNIIDEIDYYRNQINVSDNVESLMGIEGNIRKVYYTSWNEIINQDVEFEKRVKRPPDNMINTLISFLNSMLYTKTLSEIYNTQLNPTISYLHEPGTGRFSLSLDISEIFKPLIVDRLIFSLLNKNQINEDSFYKETELLQLKESAIKTIVAELDIRLKQTIEHRELKRSVSYLRLIRLEVYKLIKHLLEEKVYEPFKIWW</sequence>
<evidence type="ECO:0000313" key="11">
    <source>
        <dbReference type="Proteomes" id="UP000092971"/>
    </source>
</evidence>
<proteinExistence type="inferred from homology"/>
<dbReference type="Gene3D" id="3.100.10.20">
    <property type="entry name" value="CRISPR-associated endonuclease Cas1, N-terminal domain"/>
    <property type="match status" value="1"/>
</dbReference>
<dbReference type="GO" id="GO:0003677">
    <property type="term" value="F:DNA binding"/>
    <property type="evidence" value="ECO:0007669"/>
    <property type="project" value="UniProtKB-KW"/>
</dbReference>
<comment type="function">
    <text evidence="9">CRISPR (clustered regularly interspaced short palindromic repeat), is an adaptive immune system that provides protection against mobile genetic elements (viruses, transposable elements and conjugative plasmids). CRISPR clusters contain spacers, sequences complementary to antecedent mobile elements, and target invading nucleic acids. CRISPR clusters are transcribed and processed into CRISPR RNA (crRNA). Acts as a dsDNA endonuclease. Involved in the integration of spacer DNA into the CRISPR cassette.</text>
</comment>
<keyword evidence="8 9" id="KW-0464">Manganese</keyword>
<dbReference type="AlphaFoldDB" id="A0A1B1YDZ8"/>
<dbReference type="Proteomes" id="UP000092971">
    <property type="component" value="Chromosome"/>
</dbReference>
<keyword evidence="1 9" id="KW-0540">Nuclease</keyword>
<evidence type="ECO:0000313" key="10">
    <source>
        <dbReference type="EMBL" id="ANW98978.1"/>
    </source>
</evidence>
<dbReference type="CDD" id="cd09722">
    <property type="entry name" value="Cas1_I-B"/>
    <property type="match status" value="1"/>
</dbReference>
<dbReference type="GO" id="GO:0043571">
    <property type="term" value="P:maintenance of CRISPR repeat elements"/>
    <property type="evidence" value="ECO:0007669"/>
    <property type="project" value="UniProtKB-UniRule"/>
</dbReference>
<keyword evidence="6 9" id="KW-0051">Antiviral defense</keyword>
<evidence type="ECO:0000256" key="1">
    <source>
        <dbReference type="ARBA" id="ARBA00022722"/>
    </source>
</evidence>
<dbReference type="GO" id="GO:0046872">
    <property type="term" value="F:metal ion binding"/>
    <property type="evidence" value="ECO:0007669"/>
    <property type="project" value="UniProtKB-UniRule"/>
</dbReference>
<dbReference type="NCBIfam" id="TIGR00287">
    <property type="entry name" value="cas1"/>
    <property type="match status" value="1"/>
</dbReference>
<keyword evidence="7 9" id="KW-0238">DNA-binding</keyword>
<dbReference type="InterPro" id="IPR002729">
    <property type="entry name" value="CRISPR-assoc_Cas1"/>
</dbReference>
<dbReference type="PANTHER" id="PTHR43219">
    <property type="entry name" value="CRISPR-ASSOCIATED ENDONUCLEASE CAS1"/>
    <property type="match status" value="1"/>
</dbReference>